<evidence type="ECO:0000313" key="1">
    <source>
        <dbReference type="EMBL" id="KAH3838302.1"/>
    </source>
</evidence>
<dbReference type="Proteomes" id="UP000828390">
    <property type="component" value="Unassembled WGS sequence"/>
</dbReference>
<sequence length="58" mass="6792">MDEDQKGNFYSNHHGRKTKEEIIMLLVGLNAKIRGDNLRILLLKIEFVDFSFNNLKTI</sequence>
<proteinExistence type="predicted"/>
<dbReference type="EMBL" id="JAIWYP010000004">
    <property type="protein sequence ID" value="KAH3838302.1"/>
    <property type="molecule type" value="Genomic_DNA"/>
</dbReference>
<reference evidence="1" key="1">
    <citation type="journal article" date="2019" name="bioRxiv">
        <title>The Genome of the Zebra Mussel, Dreissena polymorpha: A Resource for Invasive Species Research.</title>
        <authorList>
            <person name="McCartney M.A."/>
            <person name="Auch B."/>
            <person name="Kono T."/>
            <person name="Mallez S."/>
            <person name="Zhang Y."/>
            <person name="Obille A."/>
            <person name="Becker A."/>
            <person name="Abrahante J.E."/>
            <person name="Garbe J."/>
            <person name="Badalamenti J.P."/>
            <person name="Herman A."/>
            <person name="Mangelson H."/>
            <person name="Liachko I."/>
            <person name="Sullivan S."/>
            <person name="Sone E.D."/>
            <person name="Koren S."/>
            <person name="Silverstein K.A.T."/>
            <person name="Beckman K.B."/>
            <person name="Gohl D.M."/>
        </authorList>
    </citation>
    <scope>NUCLEOTIDE SEQUENCE</scope>
    <source>
        <strain evidence="1">Duluth1</strain>
        <tissue evidence="1">Whole animal</tissue>
    </source>
</reference>
<dbReference type="AlphaFoldDB" id="A0A9D4KFG6"/>
<protein>
    <submittedName>
        <fullName evidence="1">Uncharacterized protein</fullName>
    </submittedName>
</protein>
<accession>A0A9D4KFG6</accession>
<evidence type="ECO:0000313" key="2">
    <source>
        <dbReference type="Proteomes" id="UP000828390"/>
    </source>
</evidence>
<comment type="caution">
    <text evidence="1">The sequence shown here is derived from an EMBL/GenBank/DDBJ whole genome shotgun (WGS) entry which is preliminary data.</text>
</comment>
<gene>
    <name evidence="1" type="ORF">DPMN_111710</name>
</gene>
<name>A0A9D4KFG6_DREPO</name>
<organism evidence="1 2">
    <name type="scientific">Dreissena polymorpha</name>
    <name type="common">Zebra mussel</name>
    <name type="synonym">Mytilus polymorpha</name>
    <dbReference type="NCBI Taxonomy" id="45954"/>
    <lineage>
        <taxon>Eukaryota</taxon>
        <taxon>Metazoa</taxon>
        <taxon>Spiralia</taxon>
        <taxon>Lophotrochozoa</taxon>
        <taxon>Mollusca</taxon>
        <taxon>Bivalvia</taxon>
        <taxon>Autobranchia</taxon>
        <taxon>Heteroconchia</taxon>
        <taxon>Euheterodonta</taxon>
        <taxon>Imparidentia</taxon>
        <taxon>Neoheterodontei</taxon>
        <taxon>Myida</taxon>
        <taxon>Dreissenoidea</taxon>
        <taxon>Dreissenidae</taxon>
        <taxon>Dreissena</taxon>
    </lineage>
</organism>
<reference evidence="1" key="2">
    <citation type="submission" date="2020-11" db="EMBL/GenBank/DDBJ databases">
        <authorList>
            <person name="McCartney M.A."/>
            <person name="Auch B."/>
            <person name="Kono T."/>
            <person name="Mallez S."/>
            <person name="Becker A."/>
            <person name="Gohl D.M."/>
            <person name="Silverstein K.A.T."/>
            <person name="Koren S."/>
            <person name="Bechman K.B."/>
            <person name="Herman A."/>
            <person name="Abrahante J.E."/>
            <person name="Garbe J."/>
        </authorList>
    </citation>
    <scope>NUCLEOTIDE SEQUENCE</scope>
    <source>
        <strain evidence="1">Duluth1</strain>
        <tissue evidence="1">Whole animal</tissue>
    </source>
</reference>
<keyword evidence="2" id="KW-1185">Reference proteome</keyword>